<dbReference type="Pfam" id="PF11454">
    <property type="entry name" value="DUF3016"/>
    <property type="match status" value="1"/>
</dbReference>
<evidence type="ECO:0000313" key="1">
    <source>
        <dbReference type="EMBL" id="MDC8760745.1"/>
    </source>
</evidence>
<protein>
    <submittedName>
        <fullName evidence="1">DUF3016 domain-containing protein</fullName>
    </submittedName>
</protein>
<dbReference type="Proteomes" id="UP001221208">
    <property type="component" value="Unassembled WGS sequence"/>
</dbReference>
<organism evidence="1 2">
    <name type="scientific">Janthinobacterium fluminis</name>
    <dbReference type="NCBI Taxonomy" id="2987524"/>
    <lineage>
        <taxon>Bacteria</taxon>
        <taxon>Pseudomonadati</taxon>
        <taxon>Pseudomonadota</taxon>
        <taxon>Betaproteobacteria</taxon>
        <taxon>Burkholderiales</taxon>
        <taxon>Oxalobacteraceae</taxon>
        <taxon>Janthinobacterium</taxon>
    </lineage>
</organism>
<evidence type="ECO:0000313" key="2">
    <source>
        <dbReference type="Proteomes" id="UP001221208"/>
    </source>
</evidence>
<sequence length="153" mass="16889">MTALSLAASGAAWADVSVSYSAPQQFSDLPTAQSVREQVLKGLSEHFQSLGKKLPADQHLSIEVSDVDLAGREEPNSRTVNEIRVMRGGADWPHISLRYTLESGGKVLRSGKDELSDMSYLNRINGYASGDRLRYEKKMIDEWFAKQFGAKAP</sequence>
<accession>A0ABT5K6W7</accession>
<proteinExistence type="predicted"/>
<dbReference type="InterPro" id="IPR021557">
    <property type="entry name" value="DUF3016"/>
</dbReference>
<keyword evidence="2" id="KW-1185">Reference proteome</keyword>
<reference evidence="1 2" key="1">
    <citation type="submission" date="2022-10" db="EMBL/GenBank/DDBJ databases">
        <title>Janthinobacterium sp. hw3 Genome sequencing.</title>
        <authorList>
            <person name="Park S."/>
        </authorList>
    </citation>
    <scope>NUCLEOTIDE SEQUENCE [LARGE SCALE GENOMIC DNA]</scope>
    <source>
        <strain evidence="2">hw3</strain>
    </source>
</reference>
<dbReference type="EMBL" id="JAQQXR010000017">
    <property type="protein sequence ID" value="MDC8760745.1"/>
    <property type="molecule type" value="Genomic_DNA"/>
</dbReference>
<gene>
    <name evidence="1" type="ORF">OIK44_24475</name>
</gene>
<comment type="caution">
    <text evidence="1">The sequence shown here is derived from an EMBL/GenBank/DDBJ whole genome shotgun (WGS) entry which is preliminary data.</text>
</comment>
<name>A0ABT5K6W7_9BURK</name>
<dbReference type="RefSeq" id="WP_273674718.1">
    <property type="nucleotide sequence ID" value="NZ_JAQQXR010000017.1"/>
</dbReference>